<keyword evidence="3" id="KW-1185">Reference proteome</keyword>
<evidence type="ECO:0000313" key="3">
    <source>
        <dbReference type="Proteomes" id="UP000000702"/>
    </source>
</evidence>
<comment type="caution">
    <text evidence="2">The sequence shown here is derived from an EMBL/GenBank/DDBJ whole genome shotgun (WGS) entry which is preliminary data.</text>
</comment>
<proteinExistence type="predicted"/>
<feature type="coiled-coil region" evidence="1">
    <location>
        <begin position="755"/>
        <end position="813"/>
    </location>
</feature>
<dbReference type="SUPFAM" id="SSF57997">
    <property type="entry name" value="Tropomyosin"/>
    <property type="match status" value="1"/>
</dbReference>
<reference evidence="2 3" key="2">
    <citation type="journal article" date="2012" name="Proc. Natl. Acad. Sci. U.S.A.">
        <title>Antigenic diversity is generated by distinct evolutionary mechanisms in African trypanosome species.</title>
        <authorList>
            <person name="Jackson A.P."/>
            <person name="Berry A."/>
            <person name="Aslett M."/>
            <person name="Allison H.C."/>
            <person name="Burton P."/>
            <person name="Vavrova-Anderson J."/>
            <person name="Brown R."/>
            <person name="Browne H."/>
            <person name="Corton N."/>
            <person name="Hauser H."/>
            <person name="Gamble J."/>
            <person name="Gilderthorp R."/>
            <person name="Marcello L."/>
            <person name="McQuillan J."/>
            <person name="Otto T.D."/>
            <person name="Quail M.A."/>
            <person name="Sanders M.J."/>
            <person name="van Tonder A."/>
            <person name="Ginger M.L."/>
            <person name="Field M.C."/>
            <person name="Barry J.D."/>
            <person name="Hertz-Fowler C."/>
            <person name="Berriman M."/>
        </authorList>
    </citation>
    <scope>NUCLEOTIDE SEQUENCE [LARGE SCALE GENOMIC DNA]</scope>
    <source>
        <strain evidence="2 3">IL3000</strain>
    </source>
</reference>
<dbReference type="AlphaFoldDB" id="F9WJW5"/>
<feature type="coiled-coil region" evidence="1">
    <location>
        <begin position="154"/>
        <end position="202"/>
    </location>
</feature>
<name>F9WJW5_TRYCI</name>
<sequence length="888" mass="103130">MGESDRTNEERMHQLFKEEVEEWVDQVVEGLEIFAQGDLQAESDRVEQWDNLQNLASDIMGECVAMVGGLQGGEEAIGMTRESLEEIHRLLEDFCQLAEEEYGNREEEVSPVVHEIIKEVEAWLEKGEEEEAAKVLRENWGRLIEASGGDGHEWEDWRRRLEAAREKVEEARNKVKEAEKNLEQAREVEQKAREEREKALEALLWRNEQWEQAIKEFGRSEEEHVAKPDVERLRRELEKLDRRVTDAEIARKARENELEKARRELENWNTEFERMTQAPGATRTLRAWVLAVSESDDVEKELAKARGKQADCECRLFLAEGLHHLAAATQGVDAAERELEEALEEWERAREELKETEEKLWRFCLVADDPPSGQDVLERCEVGAEKARLVALEECWEALKREWKRLEESENIKQHAGEALEGAGGAWARLRLERAENEWDRVIQKLKEFSSGGVPARDAVEALKSRVEECQEELKAAKDMCPTEVLVERVLTLEGLEELVKSELELEKCKEELERTLHDSDEWRQAPQEARRRLDLAVQEWARALQKAETAGGGWVRVCDAMHRAERLLEAGKQALSRANRRKEACQAVVKVCEEALQMASLRSPGAEDEVRKCQEVLDQWRQEFQRWEEEDKRCAEELAQIESEVPALVSAQNQLQRAKNDLARANKEWEEARQKVQESTKEFFQKARECWEKVFKKRTRLLETPDFQSLERSLEQALTNKPWEPRPDEAEAWATVCKQYRNWKNAHQKVVACEEALRKRSQELREALHESEETCLRRKKLERASEAFEKVRKEWEKAHKEWEKAHKEWEKIGLDSARRTATEACQDVKTCGQAFVVARQRRATSAQAFLQASRRRQALKQLLHLWSRVPNESPAVDTAPSSSSDPS</sequence>
<feature type="coiled-coil region" evidence="1">
    <location>
        <begin position="325"/>
        <end position="359"/>
    </location>
</feature>
<feature type="coiled-coil region" evidence="1">
    <location>
        <begin position="460"/>
        <end position="526"/>
    </location>
</feature>
<reference evidence="3" key="1">
    <citation type="submission" date="2011-07" db="EMBL/GenBank/DDBJ databases">
        <title>Divergent evolution of antigenic variation in African trypanosomes.</title>
        <authorList>
            <person name="Jackson A.P."/>
            <person name="Berry A."/>
            <person name="Allison H.C."/>
            <person name="Burton P."/>
            <person name="Anderson J."/>
            <person name="Aslett M."/>
            <person name="Brown R."/>
            <person name="Corton N."/>
            <person name="Harris D."/>
            <person name="Hauser H."/>
            <person name="Gamble J."/>
            <person name="Gilderthorp R."/>
            <person name="McQuillan J."/>
            <person name="Quail M.A."/>
            <person name="Sanders M."/>
            <person name="Van Tonder A."/>
            <person name="Ginger M.L."/>
            <person name="Donelson J.E."/>
            <person name="Field M.C."/>
            <person name="Barry J.D."/>
            <person name="Berriman M."/>
            <person name="Hertz-Fowler C."/>
        </authorList>
    </citation>
    <scope>NUCLEOTIDE SEQUENCE [LARGE SCALE GENOMIC DNA]</scope>
    <source>
        <strain evidence="3">IL3000</strain>
    </source>
</reference>
<dbReference type="Proteomes" id="UP000000702">
    <property type="component" value="Unassembled WGS sequence"/>
</dbReference>
<evidence type="ECO:0000256" key="1">
    <source>
        <dbReference type="SAM" id="Coils"/>
    </source>
</evidence>
<gene>
    <name evidence="2" type="ORF">TCIL3000_0_24290</name>
</gene>
<protein>
    <submittedName>
        <fullName evidence="2">WGS project CAEQ00000000 data, annotated contig 960</fullName>
    </submittedName>
</protein>
<organism evidence="2 3">
    <name type="scientific">Trypanosoma congolense (strain IL3000)</name>
    <dbReference type="NCBI Taxonomy" id="1068625"/>
    <lineage>
        <taxon>Eukaryota</taxon>
        <taxon>Discoba</taxon>
        <taxon>Euglenozoa</taxon>
        <taxon>Kinetoplastea</taxon>
        <taxon>Metakinetoplastina</taxon>
        <taxon>Trypanosomatida</taxon>
        <taxon>Trypanosomatidae</taxon>
        <taxon>Trypanosoma</taxon>
        <taxon>Nannomonas</taxon>
    </lineage>
</organism>
<dbReference type="EMBL" id="CAEQ01002781">
    <property type="protein sequence ID" value="CCD17623.1"/>
    <property type="molecule type" value="Genomic_DNA"/>
</dbReference>
<keyword evidence="1" id="KW-0175">Coiled coil</keyword>
<dbReference type="VEuPathDB" id="TriTrypDB:TcIL3000_0_24290"/>
<feature type="coiled-coil region" evidence="1">
    <location>
        <begin position="611"/>
        <end position="683"/>
    </location>
</feature>
<evidence type="ECO:0000313" key="2">
    <source>
        <dbReference type="EMBL" id="CCD17623.1"/>
    </source>
</evidence>
<accession>F9WJW5</accession>
<dbReference type="Gene3D" id="1.20.5.170">
    <property type="match status" value="1"/>
</dbReference>
<feature type="coiled-coil region" evidence="1">
    <location>
        <begin position="230"/>
        <end position="278"/>
    </location>
</feature>